<dbReference type="Gene3D" id="1.20.1070.10">
    <property type="entry name" value="Rhodopsin 7-helix transmembrane proteins"/>
    <property type="match status" value="1"/>
</dbReference>
<dbReference type="AlphaFoldDB" id="A0AAD7SXU7"/>
<proteinExistence type="predicted"/>
<evidence type="ECO:0000313" key="4">
    <source>
        <dbReference type="Proteomes" id="UP001221898"/>
    </source>
</evidence>
<evidence type="ECO:0000256" key="1">
    <source>
        <dbReference type="SAM" id="MobiDB-lite"/>
    </source>
</evidence>
<keyword evidence="4" id="KW-1185">Reference proteome</keyword>
<evidence type="ECO:0000256" key="2">
    <source>
        <dbReference type="SAM" id="Phobius"/>
    </source>
</evidence>
<feature type="compositionally biased region" description="Polar residues" evidence="1">
    <location>
        <begin position="92"/>
        <end position="102"/>
    </location>
</feature>
<keyword evidence="2" id="KW-1133">Transmembrane helix</keyword>
<gene>
    <name evidence="3" type="ORF">AAFF_G00186070</name>
</gene>
<organism evidence="3 4">
    <name type="scientific">Aldrovandia affinis</name>
    <dbReference type="NCBI Taxonomy" id="143900"/>
    <lineage>
        <taxon>Eukaryota</taxon>
        <taxon>Metazoa</taxon>
        <taxon>Chordata</taxon>
        <taxon>Craniata</taxon>
        <taxon>Vertebrata</taxon>
        <taxon>Euteleostomi</taxon>
        <taxon>Actinopterygii</taxon>
        <taxon>Neopterygii</taxon>
        <taxon>Teleostei</taxon>
        <taxon>Notacanthiformes</taxon>
        <taxon>Halosauridae</taxon>
        <taxon>Aldrovandia</taxon>
    </lineage>
</organism>
<feature type="region of interest" description="Disordered" evidence="1">
    <location>
        <begin position="76"/>
        <end position="102"/>
    </location>
</feature>
<feature type="transmembrane region" description="Helical" evidence="2">
    <location>
        <begin position="12"/>
        <end position="29"/>
    </location>
</feature>
<keyword evidence="2" id="KW-0812">Transmembrane</keyword>
<comment type="caution">
    <text evidence="3">The sequence shown here is derived from an EMBL/GenBank/DDBJ whole genome shotgun (WGS) entry which is preliminary data.</text>
</comment>
<reference evidence="3" key="1">
    <citation type="journal article" date="2023" name="Science">
        <title>Genome structures resolve the early diversification of teleost fishes.</title>
        <authorList>
            <person name="Parey E."/>
            <person name="Louis A."/>
            <person name="Montfort J."/>
            <person name="Bouchez O."/>
            <person name="Roques C."/>
            <person name="Iampietro C."/>
            <person name="Lluch J."/>
            <person name="Castinel A."/>
            <person name="Donnadieu C."/>
            <person name="Desvignes T."/>
            <person name="Floi Bucao C."/>
            <person name="Jouanno E."/>
            <person name="Wen M."/>
            <person name="Mejri S."/>
            <person name="Dirks R."/>
            <person name="Jansen H."/>
            <person name="Henkel C."/>
            <person name="Chen W.J."/>
            <person name="Zahm M."/>
            <person name="Cabau C."/>
            <person name="Klopp C."/>
            <person name="Thompson A.W."/>
            <person name="Robinson-Rechavi M."/>
            <person name="Braasch I."/>
            <person name="Lecointre G."/>
            <person name="Bobe J."/>
            <person name="Postlethwait J.H."/>
            <person name="Berthelot C."/>
            <person name="Roest Crollius H."/>
            <person name="Guiguen Y."/>
        </authorList>
    </citation>
    <scope>NUCLEOTIDE SEQUENCE</scope>
    <source>
        <strain evidence="3">NC1722</strain>
    </source>
</reference>
<keyword evidence="2" id="KW-0472">Membrane</keyword>
<sequence>MARPITRRHLPPPLFTGAYSLAFLLRLVLNGFTLRVYFCQAWRHTGVSVYLQYLAAADFLLSLSLPLRMPPTPPRCTKPTAALAPPPSLSTCTPASCSRSVN</sequence>
<dbReference type="EMBL" id="JAINUG010000025">
    <property type="protein sequence ID" value="KAJ8410650.1"/>
    <property type="molecule type" value="Genomic_DNA"/>
</dbReference>
<name>A0AAD7SXU7_9TELE</name>
<dbReference type="Proteomes" id="UP001221898">
    <property type="component" value="Unassembled WGS sequence"/>
</dbReference>
<dbReference type="SUPFAM" id="SSF81321">
    <property type="entry name" value="Family A G protein-coupled receptor-like"/>
    <property type="match status" value="1"/>
</dbReference>
<evidence type="ECO:0000313" key="3">
    <source>
        <dbReference type="EMBL" id="KAJ8410650.1"/>
    </source>
</evidence>
<accession>A0AAD7SXU7</accession>
<protein>
    <submittedName>
        <fullName evidence="3">Uncharacterized protein</fullName>
    </submittedName>
</protein>